<evidence type="ECO:0000256" key="1">
    <source>
        <dbReference type="SAM" id="MobiDB-lite"/>
    </source>
</evidence>
<keyword evidence="2" id="KW-0472">Membrane</keyword>
<feature type="compositionally biased region" description="Polar residues" evidence="1">
    <location>
        <begin position="222"/>
        <end position="231"/>
    </location>
</feature>
<dbReference type="Proteomes" id="UP000681343">
    <property type="component" value="Chromosome"/>
</dbReference>
<dbReference type="EMBL" id="AP023415">
    <property type="protein sequence ID" value="BCK78005.1"/>
    <property type="molecule type" value="Genomic_DNA"/>
</dbReference>
<dbReference type="RefSeq" id="WP_228738061.1">
    <property type="nucleotide sequence ID" value="NZ_AP023415.1"/>
</dbReference>
<evidence type="ECO:0000259" key="3">
    <source>
        <dbReference type="Pfam" id="PF14478"/>
    </source>
</evidence>
<evidence type="ECO:0000313" key="4">
    <source>
        <dbReference type="EMBL" id="BCK78005.1"/>
    </source>
</evidence>
<evidence type="ECO:0000313" key="5">
    <source>
        <dbReference type="Proteomes" id="UP000681343"/>
    </source>
</evidence>
<proteinExistence type="predicted"/>
<feature type="transmembrane region" description="Helical" evidence="2">
    <location>
        <begin position="7"/>
        <end position="28"/>
    </location>
</feature>
<dbReference type="KEGG" id="vfa:MM35RIKEN_01970"/>
<dbReference type="InterPro" id="IPR027954">
    <property type="entry name" value="Transcobalamin-like_C"/>
</dbReference>
<keyword evidence="2" id="KW-1133">Transmembrane helix</keyword>
<dbReference type="Gene3D" id="2.170.130.30">
    <property type="match status" value="1"/>
</dbReference>
<keyword evidence="5" id="KW-1185">Reference proteome</keyword>
<gene>
    <name evidence="4" type="ORF">MM35RIKEN_01970</name>
</gene>
<reference evidence="4" key="1">
    <citation type="submission" date="2020-09" db="EMBL/GenBank/DDBJ databases">
        <title>New species isolated from human feces.</title>
        <authorList>
            <person name="Kitahara M."/>
            <person name="Shigeno Y."/>
            <person name="Shime M."/>
            <person name="Matsumoto Y."/>
            <person name="Nakamura S."/>
            <person name="Motooka D."/>
            <person name="Fukuoka S."/>
            <person name="Nishikawa H."/>
            <person name="Benno Y."/>
        </authorList>
    </citation>
    <scope>NUCLEOTIDE SEQUENCE</scope>
    <source>
        <strain evidence="4">MM35</strain>
    </source>
</reference>
<name>A0A810PUP1_9FIRM</name>
<feature type="domain" description="Transcobalamin-like C-terminal" evidence="3">
    <location>
        <begin position="306"/>
        <end position="383"/>
    </location>
</feature>
<feature type="compositionally biased region" description="Low complexity" evidence="1">
    <location>
        <begin position="233"/>
        <end position="246"/>
    </location>
</feature>
<evidence type="ECO:0000256" key="2">
    <source>
        <dbReference type="SAM" id="Phobius"/>
    </source>
</evidence>
<keyword evidence="2" id="KW-0812">Transmembrane</keyword>
<dbReference type="AlphaFoldDB" id="A0A810PUP1"/>
<feature type="compositionally biased region" description="Basic and acidic residues" evidence="1">
    <location>
        <begin position="247"/>
        <end position="259"/>
    </location>
</feature>
<accession>A0A810PUP1</accession>
<feature type="region of interest" description="Disordered" evidence="1">
    <location>
        <begin position="222"/>
        <end position="260"/>
    </location>
</feature>
<dbReference type="Pfam" id="PF14478">
    <property type="entry name" value="DUF4430"/>
    <property type="match status" value="1"/>
</dbReference>
<organism evidence="4 5">
    <name type="scientific">Vescimonas fastidiosa</name>
    <dbReference type="NCBI Taxonomy" id="2714353"/>
    <lineage>
        <taxon>Bacteria</taxon>
        <taxon>Bacillati</taxon>
        <taxon>Bacillota</taxon>
        <taxon>Clostridia</taxon>
        <taxon>Eubacteriales</taxon>
        <taxon>Oscillospiraceae</taxon>
        <taxon>Vescimonas</taxon>
    </lineage>
</organism>
<protein>
    <recommendedName>
        <fullName evidence="3">Transcobalamin-like C-terminal domain-containing protein</fullName>
    </recommendedName>
</protein>
<sequence length="398" mass="42644">MKLKKKTLYNILMIAAIAVIAALAVFFAGRHLGWFDKSAPEGEATAITATVQKGLSNLTRGGIASEITGETRLRKGDTVSVTSGYVSAKVGGCSLTLSQGAKLEILSAKPEDMQVRLVTGEAFCQAGDAAVTLHYGAHSTKLRSAVLVCTVRTGSETLYVLGGSVSDGSNTFDAGKTGSYVGTELSVQDLDLKALSSFALECILDSQEDMVCHADEVKSVLDSRNATSEPTQPEADTSTDTTPEPDSSAKPDETTKPAEKPTYSCTIEIRCDTILSNKQDLRPGLDVYVPDSGTILPTTTVTFTEGETVFDVLKRICDARGIQIEYSYTPMYGSYYVEGINNLYEFDCGQQSGWMYKVNGWFPNYGCSSYKLEAGDTIVWAYTCKGLGTDVGAPDFMG</sequence>